<dbReference type="RefSeq" id="WP_221560560.1">
    <property type="nucleotide sequence ID" value="NZ_JAIGNO010000023.1"/>
</dbReference>
<keyword evidence="2" id="KW-0489">Methyltransferase</keyword>
<gene>
    <name evidence="2" type="ORF">K3174_16610</name>
</gene>
<evidence type="ECO:0000313" key="3">
    <source>
        <dbReference type="Proteomes" id="UP000755104"/>
    </source>
</evidence>
<dbReference type="CDD" id="cd02440">
    <property type="entry name" value="AdoMet_MTases"/>
    <property type="match status" value="1"/>
</dbReference>
<reference evidence="2 3" key="1">
    <citation type="submission" date="2021-08" db="EMBL/GenBank/DDBJ databases">
        <title>Comparative Genomics Analysis of the Genus Qipengyuania Reveals Extensive Genetic Diversity and Metabolic Versatility, Including the Description of Fifteen Novel Species.</title>
        <authorList>
            <person name="Liu Y."/>
        </authorList>
    </citation>
    <scope>NUCLEOTIDE SEQUENCE [LARGE SCALE GENOMIC DNA]</scope>
    <source>
        <strain evidence="2 3">6D47A</strain>
    </source>
</reference>
<dbReference type="GO" id="GO:0008168">
    <property type="term" value="F:methyltransferase activity"/>
    <property type="evidence" value="ECO:0007669"/>
    <property type="project" value="UniProtKB-KW"/>
</dbReference>
<protein>
    <submittedName>
        <fullName evidence="2">Class I SAM-dependent methyltransferase</fullName>
    </submittedName>
</protein>
<dbReference type="InterPro" id="IPR013216">
    <property type="entry name" value="Methyltransf_11"/>
</dbReference>
<name>A0ABS7JA05_9SPHN</name>
<dbReference type="Proteomes" id="UP000755104">
    <property type="component" value="Unassembled WGS sequence"/>
</dbReference>
<feature type="domain" description="Methyltransferase type 11" evidence="1">
    <location>
        <begin position="21"/>
        <end position="116"/>
    </location>
</feature>
<evidence type="ECO:0000313" key="2">
    <source>
        <dbReference type="EMBL" id="MBX7484150.1"/>
    </source>
</evidence>
<evidence type="ECO:0000259" key="1">
    <source>
        <dbReference type="Pfam" id="PF08241"/>
    </source>
</evidence>
<keyword evidence="3" id="KW-1185">Reference proteome</keyword>
<dbReference type="Gene3D" id="3.40.50.150">
    <property type="entry name" value="Vaccinia Virus protein VP39"/>
    <property type="match status" value="1"/>
</dbReference>
<dbReference type="InterPro" id="IPR029063">
    <property type="entry name" value="SAM-dependent_MTases_sf"/>
</dbReference>
<accession>A0ABS7JA05</accession>
<dbReference type="SUPFAM" id="SSF53335">
    <property type="entry name" value="S-adenosyl-L-methionine-dependent methyltransferases"/>
    <property type="match status" value="1"/>
</dbReference>
<dbReference type="GO" id="GO:0032259">
    <property type="term" value="P:methylation"/>
    <property type="evidence" value="ECO:0007669"/>
    <property type="project" value="UniProtKB-KW"/>
</dbReference>
<dbReference type="EMBL" id="JAIGNO010000023">
    <property type="protein sequence ID" value="MBX7484150.1"/>
    <property type="molecule type" value="Genomic_DNA"/>
</dbReference>
<dbReference type="Pfam" id="PF08241">
    <property type="entry name" value="Methyltransf_11"/>
    <property type="match status" value="1"/>
</dbReference>
<comment type="caution">
    <text evidence="2">The sequence shown here is derived from an EMBL/GenBank/DDBJ whole genome shotgun (WGS) entry which is preliminary data.</text>
</comment>
<keyword evidence="2" id="KW-0808">Transferase</keyword>
<sequence length="244" mass="28109">MGWQSKYVTEFPQFARVKRALEIGAGGFTTAIELSNRFHDKHFHGIDFVLSDLALKNLKAAPSNLTVLKHDARDLELFAEGYFDLVYSVAVMEHICELELHLAETYRVLRPGGSYWFWQAPFWSCSLGHHYRHSKVDCPIPDYAHLHMTRDRLEMHIIENGSTPEVAKRAVDFIYDRPDLSRMGRTDTRGIVESSPFEIAEWRDEVDSRYDPVGAARVLANNIYNVPEEDLLYKGAKVHLKKKD</sequence>
<proteinExistence type="predicted"/>
<organism evidence="2 3">
    <name type="scientific">Qipengyuania qiaonensis</name>
    <dbReference type="NCBI Taxonomy" id="2867240"/>
    <lineage>
        <taxon>Bacteria</taxon>
        <taxon>Pseudomonadati</taxon>
        <taxon>Pseudomonadota</taxon>
        <taxon>Alphaproteobacteria</taxon>
        <taxon>Sphingomonadales</taxon>
        <taxon>Erythrobacteraceae</taxon>
        <taxon>Qipengyuania</taxon>
    </lineage>
</organism>